<protein>
    <submittedName>
        <fullName evidence="9">EamA family transporter</fullName>
    </submittedName>
</protein>
<keyword evidence="3 7" id="KW-0812">Transmembrane</keyword>
<dbReference type="SUPFAM" id="SSF103481">
    <property type="entry name" value="Multidrug resistance efflux transporter EmrE"/>
    <property type="match status" value="2"/>
</dbReference>
<comment type="subcellular location">
    <subcellularLocation>
        <location evidence="1">Membrane</location>
        <topology evidence="1">Multi-pass membrane protein</topology>
    </subcellularLocation>
</comment>
<feature type="transmembrane region" description="Helical" evidence="7">
    <location>
        <begin position="32"/>
        <end position="51"/>
    </location>
</feature>
<feature type="transmembrane region" description="Helical" evidence="7">
    <location>
        <begin position="58"/>
        <end position="80"/>
    </location>
</feature>
<feature type="transmembrane region" description="Helical" evidence="7">
    <location>
        <begin position="139"/>
        <end position="159"/>
    </location>
</feature>
<dbReference type="PANTHER" id="PTHR32322">
    <property type="entry name" value="INNER MEMBRANE TRANSPORTER"/>
    <property type="match status" value="1"/>
</dbReference>
<feature type="transmembrane region" description="Helical" evidence="7">
    <location>
        <begin position="86"/>
        <end position="108"/>
    </location>
</feature>
<evidence type="ECO:0000256" key="4">
    <source>
        <dbReference type="ARBA" id="ARBA00022989"/>
    </source>
</evidence>
<dbReference type="EMBL" id="JAGDYL010000029">
    <property type="protein sequence ID" value="MBO1806345.1"/>
    <property type="molecule type" value="Genomic_DNA"/>
</dbReference>
<comment type="caution">
    <text evidence="9">The sequence shown here is derived from an EMBL/GenBank/DDBJ whole genome shotgun (WGS) entry which is preliminary data.</text>
</comment>
<keyword evidence="5 7" id="KW-0472">Membrane</keyword>
<evidence type="ECO:0000313" key="10">
    <source>
        <dbReference type="Proteomes" id="UP000664398"/>
    </source>
</evidence>
<feature type="transmembrane region" description="Helical" evidence="7">
    <location>
        <begin position="210"/>
        <end position="233"/>
    </location>
</feature>
<proteinExistence type="inferred from homology"/>
<comment type="similarity">
    <text evidence="2">Belongs to the EamA transporter family.</text>
</comment>
<dbReference type="AlphaFoldDB" id="A0A939RUZ5"/>
<reference evidence="9" key="1">
    <citation type="submission" date="2021-03" db="EMBL/GenBank/DDBJ databases">
        <title>Leucobacter chromiisoli sp. nov., isolated from chromium-containing soil of chemical plant.</title>
        <authorList>
            <person name="Xu Z."/>
        </authorList>
    </citation>
    <scope>NUCLEOTIDE SEQUENCE</scope>
    <source>
        <strain evidence="9">A2</strain>
    </source>
</reference>
<feature type="transmembrane region" description="Helical" evidence="7">
    <location>
        <begin position="267"/>
        <end position="286"/>
    </location>
</feature>
<evidence type="ECO:0000256" key="6">
    <source>
        <dbReference type="SAM" id="MobiDB-lite"/>
    </source>
</evidence>
<keyword evidence="4 7" id="KW-1133">Transmembrane helix</keyword>
<feature type="domain" description="EamA" evidence="8">
    <location>
        <begin position="6"/>
        <end position="130"/>
    </location>
</feature>
<evidence type="ECO:0000259" key="8">
    <source>
        <dbReference type="Pfam" id="PF00892"/>
    </source>
</evidence>
<gene>
    <name evidence="9" type="ORF">J4H91_13635</name>
</gene>
<sequence length="319" mass="33936">MPPRHIALAVLVAALWGVNFVAIDVSLDTYPPLLLIALRFGLLAIPTAMFVPRPQVEWRWIIGYGTGFGILQFGFLYWGMAAGMPSGLASLVLQASAPFTVLLGSVLFRERVTPIRVIGIAVAIAGLSIVGWQRAEQSAILPFLLTLAGALGWAIGNICNRQAQTTEPFRLMLWMTVVPPVPILLLSLLLEGPERIAAAIRAAVTPAGLLPNLGLLFTVAVATVVASGIWTWLMSRHPAALVAPFSLLVPVFGMPAAWLAFGEGVRPGELLGAALVVTGVALGTTIPRRRPRPRPRPGQTREPPAGPGVLSQWAIPDSN</sequence>
<feature type="domain" description="EamA" evidence="8">
    <location>
        <begin position="144"/>
        <end position="282"/>
    </location>
</feature>
<dbReference type="PANTHER" id="PTHR32322:SF9">
    <property type="entry name" value="AMINO-ACID METABOLITE EFFLUX PUMP-RELATED"/>
    <property type="match status" value="1"/>
</dbReference>
<evidence type="ECO:0000256" key="1">
    <source>
        <dbReference type="ARBA" id="ARBA00004141"/>
    </source>
</evidence>
<feature type="transmembrane region" description="Helical" evidence="7">
    <location>
        <begin position="240"/>
        <end position="261"/>
    </location>
</feature>
<accession>A0A939RUZ5</accession>
<keyword evidence="10" id="KW-1185">Reference proteome</keyword>
<evidence type="ECO:0000256" key="3">
    <source>
        <dbReference type="ARBA" id="ARBA00022692"/>
    </source>
</evidence>
<evidence type="ECO:0000256" key="2">
    <source>
        <dbReference type="ARBA" id="ARBA00007362"/>
    </source>
</evidence>
<organism evidence="9 10">
    <name type="scientific">Leucobacter ruminantium</name>
    <dbReference type="NCBI Taxonomy" id="1289170"/>
    <lineage>
        <taxon>Bacteria</taxon>
        <taxon>Bacillati</taxon>
        <taxon>Actinomycetota</taxon>
        <taxon>Actinomycetes</taxon>
        <taxon>Micrococcales</taxon>
        <taxon>Microbacteriaceae</taxon>
        <taxon>Leucobacter</taxon>
    </lineage>
</organism>
<evidence type="ECO:0000256" key="7">
    <source>
        <dbReference type="SAM" id="Phobius"/>
    </source>
</evidence>
<feature type="transmembrane region" description="Helical" evidence="7">
    <location>
        <begin position="115"/>
        <end position="133"/>
    </location>
</feature>
<dbReference type="Proteomes" id="UP000664398">
    <property type="component" value="Unassembled WGS sequence"/>
</dbReference>
<dbReference type="InterPro" id="IPR037185">
    <property type="entry name" value="EmrE-like"/>
</dbReference>
<dbReference type="InterPro" id="IPR050638">
    <property type="entry name" value="AA-Vitamin_Transporters"/>
</dbReference>
<evidence type="ECO:0000256" key="5">
    <source>
        <dbReference type="ARBA" id="ARBA00023136"/>
    </source>
</evidence>
<feature type="region of interest" description="Disordered" evidence="6">
    <location>
        <begin position="286"/>
        <end position="319"/>
    </location>
</feature>
<evidence type="ECO:0000313" key="9">
    <source>
        <dbReference type="EMBL" id="MBO1806345.1"/>
    </source>
</evidence>
<dbReference type="RefSeq" id="WP_208046803.1">
    <property type="nucleotide sequence ID" value="NZ_JAGDYL010000029.1"/>
</dbReference>
<feature type="transmembrane region" description="Helical" evidence="7">
    <location>
        <begin position="171"/>
        <end position="190"/>
    </location>
</feature>
<dbReference type="Pfam" id="PF00892">
    <property type="entry name" value="EamA"/>
    <property type="match status" value="2"/>
</dbReference>
<dbReference type="InterPro" id="IPR000620">
    <property type="entry name" value="EamA_dom"/>
</dbReference>
<dbReference type="GO" id="GO:0016020">
    <property type="term" value="C:membrane"/>
    <property type="evidence" value="ECO:0007669"/>
    <property type="project" value="UniProtKB-SubCell"/>
</dbReference>
<name>A0A939RUZ5_9MICO</name>